<dbReference type="PANTHER" id="PTHR16011">
    <property type="entry name" value="IFT57/HIPPI"/>
    <property type="match status" value="1"/>
</dbReference>
<evidence type="ECO:0000256" key="4">
    <source>
        <dbReference type="ARBA" id="ARBA00023273"/>
    </source>
</evidence>
<evidence type="ECO:0000313" key="7">
    <source>
        <dbReference type="Proteomes" id="UP001367676"/>
    </source>
</evidence>
<organism evidence="6 7">
    <name type="scientific">Parthenolecanium corni</name>
    <dbReference type="NCBI Taxonomy" id="536013"/>
    <lineage>
        <taxon>Eukaryota</taxon>
        <taxon>Metazoa</taxon>
        <taxon>Ecdysozoa</taxon>
        <taxon>Arthropoda</taxon>
        <taxon>Hexapoda</taxon>
        <taxon>Insecta</taxon>
        <taxon>Pterygota</taxon>
        <taxon>Neoptera</taxon>
        <taxon>Paraneoptera</taxon>
        <taxon>Hemiptera</taxon>
        <taxon>Sternorrhyncha</taxon>
        <taxon>Coccoidea</taxon>
        <taxon>Coccidae</taxon>
        <taxon>Parthenolecanium</taxon>
    </lineage>
</organism>
<dbReference type="EMBL" id="JBBCAQ010000022">
    <property type="protein sequence ID" value="KAK7590206.1"/>
    <property type="molecule type" value="Genomic_DNA"/>
</dbReference>
<dbReference type="InterPro" id="IPR019530">
    <property type="entry name" value="Intra-flagellar_transport_57"/>
</dbReference>
<protein>
    <recommendedName>
        <fullName evidence="8">Intraflagellar transport protein 57</fullName>
    </recommendedName>
</protein>
<evidence type="ECO:0000256" key="3">
    <source>
        <dbReference type="ARBA" id="ARBA00023069"/>
    </source>
</evidence>
<sequence>MEANDLELASAKNSANDEDRSNQNTFHPFIQMEELFDKLKLLNHENDFIKPHKLRPINRHYFALQTNSGEQFFVFSSLSTWLIRKCGMQMEFPQEYDDPNSTIASILNAARDLGIFVDFPPNKLKQGFGKFVILLLNNLCDKVLQKMEFSYLKPVTPVEANDEEIVAEDDSELLLERIEEEMAAEDHDTEDDEDVFLNVNDLNKLNFQFHKPDETLQSKITNEEWQLEMERVMPSLKLTIQTDNKDWRSHIDQIKQYRSTIGESMKTVGVQLNKLTNNIMETMDKINSREKFLNTNLDPLLIEYRAVQEQLSKINARFREVNGGVVEKQRKLTKISEELDSVKQEMEERGTVMTDGTPLINIKKALSTLKEDVANMNVQVGILQHDILHSKLREKLLMQHKFHSQVYA</sequence>
<accession>A0AAN9Y391</accession>
<dbReference type="Pfam" id="PF10498">
    <property type="entry name" value="IFT57"/>
    <property type="match status" value="1"/>
</dbReference>
<dbReference type="GO" id="GO:0005815">
    <property type="term" value="C:microtubule organizing center"/>
    <property type="evidence" value="ECO:0007669"/>
    <property type="project" value="TreeGrafter"/>
</dbReference>
<comment type="caution">
    <text evidence="6">The sequence shown here is derived from an EMBL/GenBank/DDBJ whole genome shotgun (WGS) entry which is preliminary data.</text>
</comment>
<evidence type="ECO:0008006" key="8">
    <source>
        <dbReference type="Google" id="ProtNLM"/>
    </source>
</evidence>
<evidence type="ECO:0000256" key="1">
    <source>
        <dbReference type="ARBA" id="ARBA00004138"/>
    </source>
</evidence>
<keyword evidence="4" id="KW-0966">Cell projection</keyword>
<dbReference type="GO" id="GO:0042073">
    <property type="term" value="P:intraciliary transport"/>
    <property type="evidence" value="ECO:0007669"/>
    <property type="project" value="TreeGrafter"/>
</dbReference>
<name>A0AAN9Y391_9HEMI</name>
<dbReference type="GO" id="GO:1905515">
    <property type="term" value="P:non-motile cilium assembly"/>
    <property type="evidence" value="ECO:0007669"/>
    <property type="project" value="TreeGrafter"/>
</dbReference>
<keyword evidence="7" id="KW-1185">Reference proteome</keyword>
<evidence type="ECO:0000256" key="5">
    <source>
        <dbReference type="SAM" id="MobiDB-lite"/>
    </source>
</evidence>
<reference evidence="6 7" key="1">
    <citation type="submission" date="2024-03" db="EMBL/GenBank/DDBJ databases">
        <title>Adaptation during the transition from Ophiocordyceps entomopathogen to insect associate is accompanied by gene loss and intensified selection.</title>
        <authorList>
            <person name="Ward C.M."/>
            <person name="Onetto C.A."/>
            <person name="Borneman A.R."/>
        </authorList>
    </citation>
    <scope>NUCLEOTIDE SEQUENCE [LARGE SCALE GENOMIC DNA]</scope>
    <source>
        <strain evidence="6">AWRI1</strain>
        <tissue evidence="6">Single Adult Female</tissue>
    </source>
</reference>
<proteinExistence type="inferred from homology"/>
<keyword evidence="3" id="KW-0969">Cilium</keyword>
<dbReference type="AlphaFoldDB" id="A0AAN9Y391"/>
<comment type="subcellular location">
    <subcellularLocation>
        <location evidence="1">Cell projection</location>
        <location evidence="1">Cilium</location>
    </subcellularLocation>
</comment>
<dbReference type="GO" id="GO:0005794">
    <property type="term" value="C:Golgi apparatus"/>
    <property type="evidence" value="ECO:0007669"/>
    <property type="project" value="TreeGrafter"/>
</dbReference>
<evidence type="ECO:0000256" key="2">
    <source>
        <dbReference type="ARBA" id="ARBA00009415"/>
    </source>
</evidence>
<evidence type="ECO:0000313" key="6">
    <source>
        <dbReference type="EMBL" id="KAK7590206.1"/>
    </source>
</evidence>
<feature type="region of interest" description="Disordered" evidence="5">
    <location>
        <begin position="1"/>
        <end position="23"/>
    </location>
</feature>
<dbReference type="GO" id="GO:0030992">
    <property type="term" value="C:intraciliary transport particle B"/>
    <property type="evidence" value="ECO:0007669"/>
    <property type="project" value="TreeGrafter"/>
</dbReference>
<dbReference type="GO" id="GO:0005929">
    <property type="term" value="C:cilium"/>
    <property type="evidence" value="ECO:0007669"/>
    <property type="project" value="UniProtKB-SubCell"/>
</dbReference>
<dbReference type="PANTHER" id="PTHR16011:SF0">
    <property type="entry name" value="INTRAFLAGELLAR TRANSPORT PROTEIN 57 HOMOLOG"/>
    <property type="match status" value="1"/>
</dbReference>
<dbReference type="Proteomes" id="UP001367676">
    <property type="component" value="Unassembled WGS sequence"/>
</dbReference>
<comment type="similarity">
    <text evidence="2">Belongs to the IFT57 family.</text>
</comment>
<gene>
    <name evidence="6" type="ORF">V9T40_001819</name>
</gene>